<accession>A0AAN8FBV1</accession>
<proteinExistence type="predicted"/>
<gene>
    <name evidence="1" type="ORF">GCK32_019959</name>
</gene>
<sequence length="130" mass="14924">MDAFLFQPLIAFKKSISAVWAGTGGSARITLDMPRMVTAFIWRLFDETPLLHGSGSPMIFPLKSEYTAYNEGFEWGTLMRLQSPINKWLLERNETDRPLMRIPNDYTRYTLMDSAAVIDTNEEGQLPVFR</sequence>
<protein>
    <submittedName>
        <fullName evidence="1">Uncharacterized protein</fullName>
    </submittedName>
</protein>
<evidence type="ECO:0000313" key="2">
    <source>
        <dbReference type="Proteomes" id="UP001331761"/>
    </source>
</evidence>
<dbReference type="EMBL" id="WIXE01015719">
    <property type="protein sequence ID" value="KAK5973254.1"/>
    <property type="molecule type" value="Genomic_DNA"/>
</dbReference>
<feature type="non-terminal residue" evidence="1">
    <location>
        <position position="130"/>
    </location>
</feature>
<organism evidence="1 2">
    <name type="scientific">Trichostrongylus colubriformis</name>
    <name type="common">Black scour worm</name>
    <dbReference type="NCBI Taxonomy" id="6319"/>
    <lineage>
        <taxon>Eukaryota</taxon>
        <taxon>Metazoa</taxon>
        <taxon>Ecdysozoa</taxon>
        <taxon>Nematoda</taxon>
        <taxon>Chromadorea</taxon>
        <taxon>Rhabditida</taxon>
        <taxon>Rhabditina</taxon>
        <taxon>Rhabditomorpha</taxon>
        <taxon>Strongyloidea</taxon>
        <taxon>Trichostrongylidae</taxon>
        <taxon>Trichostrongylus</taxon>
    </lineage>
</organism>
<comment type="caution">
    <text evidence="1">The sequence shown here is derived from an EMBL/GenBank/DDBJ whole genome shotgun (WGS) entry which is preliminary data.</text>
</comment>
<evidence type="ECO:0000313" key="1">
    <source>
        <dbReference type="EMBL" id="KAK5973254.1"/>
    </source>
</evidence>
<dbReference type="Proteomes" id="UP001331761">
    <property type="component" value="Unassembled WGS sequence"/>
</dbReference>
<reference evidence="1 2" key="1">
    <citation type="submission" date="2019-10" db="EMBL/GenBank/DDBJ databases">
        <title>Assembly and Annotation for the nematode Trichostrongylus colubriformis.</title>
        <authorList>
            <person name="Martin J."/>
        </authorList>
    </citation>
    <scope>NUCLEOTIDE SEQUENCE [LARGE SCALE GENOMIC DNA]</scope>
    <source>
        <strain evidence="1">G859</strain>
        <tissue evidence="1">Whole worm</tissue>
    </source>
</reference>
<name>A0AAN8FBV1_TRICO</name>
<dbReference type="AlphaFoldDB" id="A0AAN8FBV1"/>
<keyword evidence="2" id="KW-1185">Reference proteome</keyword>